<reference evidence="1" key="2">
    <citation type="journal article" date="2023" name="Proc. Natl. Acad. Sci. U.S.A.">
        <title>A global phylogenomic analysis of the shiitake genus Lentinula.</title>
        <authorList>
            <person name="Sierra-Patev S."/>
            <person name="Min B."/>
            <person name="Naranjo-Ortiz M."/>
            <person name="Looney B."/>
            <person name="Konkel Z."/>
            <person name="Slot J.C."/>
            <person name="Sakamoto Y."/>
            <person name="Steenwyk J.L."/>
            <person name="Rokas A."/>
            <person name="Carro J."/>
            <person name="Camarero S."/>
            <person name="Ferreira P."/>
            <person name="Molpeceres G."/>
            <person name="Ruiz-Duenas F.J."/>
            <person name="Serrano A."/>
            <person name="Henrissat B."/>
            <person name="Drula E."/>
            <person name="Hughes K.W."/>
            <person name="Mata J.L."/>
            <person name="Ishikawa N.K."/>
            <person name="Vargas-Isla R."/>
            <person name="Ushijima S."/>
            <person name="Smith C.A."/>
            <person name="Donoghue J."/>
            <person name="Ahrendt S."/>
            <person name="Andreopoulos W."/>
            <person name="He G."/>
            <person name="LaButti K."/>
            <person name="Lipzen A."/>
            <person name="Ng V."/>
            <person name="Riley R."/>
            <person name="Sandor L."/>
            <person name="Barry K."/>
            <person name="Martinez A.T."/>
            <person name="Xiao Y."/>
            <person name="Gibbons J.G."/>
            <person name="Terashima K."/>
            <person name="Grigoriev I.V."/>
            <person name="Hibbett D."/>
        </authorList>
    </citation>
    <scope>NUCLEOTIDE SEQUENCE</scope>
    <source>
        <strain evidence="1">Sp2 HRB7682 ss15</strain>
    </source>
</reference>
<comment type="caution">
    <text evidence="1">The sequence shown here is derived from an EMBL/GenBank/DDBJ whole genome shotgun (WGS) entry which is preliminary data.</text>
</comment>
<sequence>MTLHTLSNDTCPNAQSATYADESFLQCAENWQKIYLLTSIQITVRDCKAAIIMSSYIPSFNSNSLKISTCPLGRYIKLFTMQYVKIPKVMQTGCWPGANTFNSEAGERTQASAKFRHPSIIDDSGDSPFVDLPPSRVPTWYQLGLEEATSESRL</sequence>
<dbReference type="AlphaFoldDB" id="A0A9W9AB15"/>
<dbReference type="Proteomes" id="UP001150238">
    <property type="component" value="Unassembled WGS sequence"/>
</dbReference>
<accession>A0A9W9AB15</accession>
<proteinExistence type="predicted"/>
<name>A0A9W9AB15_9AGAR</name>
<organism evidence="1 2">
    <name type="scientific">Lentinula lateritia</name>
    <dbReference type="NCBI Taxonomy" id="40482"/>
    <lineage>
        <taxon>Eukaryota</taxon>
        <taxon>Fungi</taxon>
        <taxon>Dikarya</taxon>
        <taxon>Basidiomycota</taxon>
        <taxon>Agaricomycotina</taxon>
        <taxon>Agaricomycetes</taxon>
        <taxon>Agaricomycetidae</taxon>
        <taxon>Agaricales</taxon>
        <taxon>Marasmiineae</taxon>
        <taxon>Omphalotaceae</taxon>
        <taxon>Lentinula</taxon>
    </lineage>
</organism>
<dbReference type="EMBL" id="JANVFS010000018">
    <property type="protein sequence ID" value="KAJ4477900.1"/>
    <property type="molecule type" value="Genomic_DNA"/>
</dbReference>
<gene>
    <name evidence="1" type="ORF">C8J55DRAFT_549999</name>
</gene>
<protein>
    <submittedName>
        <fullName evidence="1">Uncharacterized protein</fullName>
    </submittedName>
</protein>
<evidence type="ECO:0000313" key="2">
    <source>
        <dbReference type="Proteomes" id="UP001150238"/>
    </source>
</evidence>
<evidence type="ECO:0000313" key="1">
    <source>
        <dbReference type="EMBL" id="KAJ4477900.1"/>
    </source>
</evidence>
<reference evidence="1" key="1">
    <citation type="submission" date="2022-08" db="EMBL/GenBank/DDBJ databases">
        <authorList>
            <consortium name="DOE Joint Genome Institute"/>
            <person name="Min B."/>
            <person name="Riley R."/>
            <person name="Sierra-Patev S."/>
            <person name="Naranjo-Ortiz M."/>
            <person name="Looney B."/>
            <person name="Konkel Z."/>
            <person name="Slot J.C."/>
            <person name="Sakamoto Y."/>
            <person name="Steenwyk J.L."/>
            <person name="Rokas A."/>
            <person name="Carro J."/>
            <person name="Camarero S."/>
            <person name="Ferreira P."/>
            <person name="Molpeceres G."/>
            <person name="Ruiz-Duenas F.J."/>
            <person name="Serrano A."/>
            <person name="Henrissat B."/>
            <person name="Drula E."/>
            <person name="Hughes K.W."/>
            <person name="Mata J.L."/>
            <person name="Ishikawa N.K."/>
            <person name="Vargas-Isla R."/>
            <person name="Ushijima S."/>
            <person name="Smith C.A."/>
            <person name="Ahrendt S."/>
            <person name="Andreopoulos W."/>
            <person name="He G."/>
            <person name="Labutti K."/>
            <person name="Lipzen A."/>
            <person name="Ng V."/>
            <person name="Sandor L."/>
            <person name="Barry K."/>
            <person name="Martinez A.T."/>
            <person name="Xiao Y."/>
            <person name="Gibbons J.G."/>
            <person name="Terashima K."/>
            <person name="Hibbett D.S."/>
            <person name="Grigoriev I.V."/>
        </authorList>
    </citation>
    <scope>NUCLEOTIDE SEQUENCE</scope>
    <source>
        <strain evidence="1">Sp2 HRB7682 ss15</strain>
    </source>
</reference>